<evidence type="ECO:0000313" key="5">
    <source>
        <dbReference type="EMBL" id="QDV59092.1"/>
    </source>
</evidence>
<protein>
    <submittedName>
        <fullName evidence="5">Planctomycete cytochrome C</fullName>
    </submittedName>
</protein>
<dbReference type="Pfam" id="PF13385">
    <property type="entry name" value="Laminin_G_3"/>
    <property type="match status" value="1"/>
</dbReference>
<dbReference type="Gene3D" id="2.60.120.200">
    <property type="match status" value="1"/>
</dbReference>
<dbReference type="Pfam" id="PF07587">
    <property type="entry name" value="PSD1"/>
    <property type="match status" value="1"/>
</dbReference>
<reference evidence="5 6" key="1">
    <citation type="submission" date="2019-02" db="EMBL/GenBank/DDBJ databases">
        <title>Deep-cultivation of Planctomycetes and their phenomic and genomic characterization uncovers novel biology.</title>
        <authorList>
            <person name="Wiegand S."/>
            <person name="Jogler M."/>
            <person name="Boedeker C."/>
            <person name="Pinto D."/>
            <person name="Vollmers J."/>
            <person name="Rivas-Marin E."/>
            <person name="Kohn T."/>
            <person name="Peeters S.H."/>
            <person name="Heuer A."/>
            <person name="Rast P."/>
            <person name="Oberbeckmann S."/>
            <person name="Bunk B."/>
            <person name="Jeske O."/>
            <person name="Meyerdierks A."/>
            <person name="Storesund J.E."/>
            <person name="Kallscheuer N."/>
            <person name="Luecker S."/>
            <person name="Lage O.M."/>
            <person name="Pohl T."/>
            <person name="Merkel B.J."/>
            <person name="Hornburger P."/>
            <person name="Mueller R.-W."/>
            <person name="Bruemmer F."/>
            <person name="Labrenz M."/>
            <person name="Spormann A.M."/>
            <person name="Op den Camp H."/>
            <person name="Overmann J."/>
            <person name="Amann R."/>
            <person name="Jetten M.S.M."/>
            <person name="Mascher T."/>
            <person name="Medema M.H."/>
            <person name="Devos D.P."/>
            <person name="Kaster A.-K."/>
            <person name="Ovreas L."/>
            <person name="Rohde M."/>
            <person name="Galperin M.Y."/>
            <person name="Jogler C."/>
        </authorList>
    </citation>
    <scope>NUCLEOTIDE SEQUENCE [LARGE SCALE GENOMIC DNA]</scope>
    <source>
        <strain evidence="5 6">Mal33</strain>
    </source>
</reference>
<dbReference type="PANTHER" id="PTHR35889">
    <property type="entry name" value="CYCLOINULO-OLIGOSACCHARIDE FRUCTANOTRANSFERASE-RELATED"/>
    <property type="match status" value="1"/>
</dbReference>
<dbReference type="PANTHER" id="PTHR35889:SF3">
    <property type="entry name" value="F-BOX DOMAIN-CONTAINING PROTEIN"/>
    <property type="match status" value="1"/>
</dbReference>
<evidence type="ECO:0000259" key="2">
    <source>
        <dbReference type="Pfam" id="PF07583"/>
    </source>
</evidence>
<dbReference type="GO" id="GO:0020037">
    <property type="term" value="F:heme binding"/>
    <property type="evidence" value="ECO:0007669"/>
    <property type="project" value="InterPro"/>
</dbReference>
<keyword evidence="6" id="KW-1185">Reference proteome</keyword>
<dbReference type="GO" id="GO:0009055">
    <property type="term" value="F:electron transfer activity"/>
    <property type="evidence" value="ECO:0007669"/>
    <property type="project" value="InterPro"/>
</dbReference>
<feature type="chain" id="PRO_5022152124" evidence="1">
    <location>
        <begin position="26"/>
        <end position="1059"/>
    </location>
</feature>
<evidence type="ECO:0000313" key="6">
    <source>
        <dbReference type="Proteomes" id="UP000316770"/>
    </source>
</evidence>
<organism evidence="5 6">
    <name type="scientific">Rosistilla oblonga</name>
    <dbReference type="NCBI Taxonomy" id="2527990"/>
    <lineage>
        <taxon>Bacteria</taxon>
        <taxon>Pseudomonadati</taxon>
        <taxon>Planctomycetota</taxon>
        <taxon>Planctomycetia</taxon>
        <taxon>Pirellulales</taxon>
        <taxon>Pirellulaceae</taxon>
        <taxon>Rosistilla</taxon>
    </lineage>
</organism>
<evidence type="ECO:0000256" key="1">
    <source>
        <dbReference type="SAM" id="SignalP"/>
    </source>
</evidence>
<dbReference type="SUPFAM" id="SSF49899">
    <property type="entry name" value="Concanavalin A-like lectins/glucanases"/>
    <property type="match status" value="1"/>
</dbReference>
<dbReference type="InterPro" id="IPR036909">
    <property type="entry name" value="Cyt_c-like_dom_sf"/>
</dbReference>
<feature type="domain" description="DUF1549" evidence="2">
    <location>
        <begin position="142"/>
        <end position="350"/>
    </location>
</feature>
<dbReference type="Pfam" id="PF07583">
    <property type="entry name" value="PSCyt2"/>
    <property type="match status" value="1"/>
</dbReference>
<gene>
    <name evidence="5" type="ORF">Mal33_51170</name>
</gene>
<proteinExistence type="predicted"/>
<feature type="domain" description="Cytochrome C Planctomycete-type" evidence="4">
    <location>
        <begin position="42"/>
        <end position="90"/>
    </location>
</feature>
<feature type="signal peptide" evidence="1">
    <location>
        <begin position="1"/>
        <end position="25"/>
    </location>
</feature>
<keyword evidence="1" id="KW-0732">Signal</keyword>
<dbReference type="Proteomes" id="UP000316770">
    <property type="component" value="Chromosome"/>
</dbReference>
<dbReference type="SUPFAM" id="SSF46626">
    <property type="entry name" value="Cytochrome c"/>
    <property type="match status" value="1"/>
</dbReference>
<name>A0A518J184_9BACT</name>
<feature type="domain" description="DUF1553" evidence="3">
    <location>
        <begin position="748"/>
        <end position="1002"/>
    </location>
</feature>
<sequence precursor="true">MKQKPIAILALLWGLSAAAQSPANAAEIDFNRDIRPILSDKCFYCHGPDEGTRAADLRLDLREEAEYVLDSDDLVDRVRSADPDTVMPPPHSNLSLNEAEKELLERWIAAGAPYAKHWAFQLLPASIDVPEVQQPKWPRQTLDRFVLAGIEAAKLDPNPEAVPLRWLRRVTMDLTGLPPTPEEIGRFELQCETDRETAYRAAVDRLLESTAFGEQMAVGWLDLARYADSYGYQSDKLNTQWPYRDWVVRAFNENLPYDDFLTWQIAGDLLDDPTTAQRLATAFNRIHRLNNEGGAVFKEWRIENVADRVHTFGTAVLGLTMECCRCHDHKYDPISMREYYSLSAFFNSIDESGVYDRTEKVPCPSMLLPTDEQSAALVKAKTQLAAAERTYQSQVDAATPRWSAWRDALVEGKSLTIPDLRVAISFDSDFDDAIKEIYHPSEGDRGWAPMPELVEVPEIAIPRIDADDAADIVQNSGKVSRRALSLDGERGVTVHGIEPLDRWTPFSVVVTLRETRRTAQRSLIAHHTRGTDCGYNGWDLTIVDGHVESRMGRVWPGNAIGVRTTDPIPADQWLQLAATYDGSSTAKGLRIYLDGKQLETTVLRDEMKKSANVKVDHGGEFVVGQRFRARGLAGGLIDDVRLYTRNLTSPELRLLASGSGRATEAYYVSAIDKACRETFTQLAEARRAVVLAEEVMHEIPVMSELDAPIETHLLARGEYDAPTDETTRVIRDIPASLSLPFSDDLPRDRLGLARWVTHPSHPLTARVAINHLWGRFFESPLIRTPENFGLQGELPTHPELLDWLARDFIDSGWDVKQACRNIVLSATYRQDSAMELQKLTADPENRLLARGPAHRYSAEQIRDLALAASGLLNPQLGGPPVSPYQPGEDLWREANGMSPAWQQSVGKSLHRRSMYSVWKRTVPLPNMLAFDSTTREVCTVERTRTNTPLQALVLLNDVQFVEAARVLAENTLNASDVDAGIGQAFQRLTGRKPDETEAELLRGLFHHERGYFAEHEPAARTLLELGDSPLQSGASVIDLAAMTVTCQAILNLDATIWKR</sequence>
<dbReference type="InterPro" id="IPR013320">
    <property type="entry name" value="ConA-like_dom_sf"/>
</dbReference>
<dbReference type="InterPro" id="IPR011429">
    <property type="entry name" value="Cyt_c_Planctomycete-type"/>
</dbReference>
<dbReference type="EMBL" id="CP036318">
    <property type="protein sequence ID" value="QDV59092.1"/>
    <property type="molecule type" value="Genomic_DNA"/>
</dbReference>
<evidence type="ECO:0000259" key="3">
    <source>
        <dbReference type="Pfam" id="PF07587"/>
    </source>
</evidence>
<dbReference type="InterPro" id="IPR011444">
    <property type="entry name" value="DUF1549"/>
</dbReference>
<dbReference type="AlphaFoldDB" id="A0A518J184"/>
<evidence type="ECO:0000259" key="4">
    <source>
        <dbReference type="Pfam" id="PF07635"/>
    </source>
</evidence>
<accession>A0A518J184</accession>
<dbReference type="Pfam" id="PF07635">
    <property type="entry name" value="PSCyt1"/>
    <property type="match status" value="1"/>
</dbReference>
<dbReference type="RefSeq" id="WP_145290187.1">
    <property type="nucleotide sequence ID" value="NZ_CP036318.1"/>
</dbReference>
<dbReference type="InterPro" id="IPR022655">
    <property type="entry name" value="DUF1553"/>
</dbReference>